<comment type="caution">
    <text evidence="1">The sequence shown here is derived from an EMBL/GenBank/DDBJ whole genome shotgun (WGS) entry which is preliminary data.</text>
</comment>
<dbReference type="AlphaFoldDB" id="A0A940DFN7"/>
<accession>A0A940DFN7</accession>
<reference evidence="1" key="1">
    <citation type="submission" date="2020-10" db="EMBL/GenBank/DDBJ databases">
        <authorList>
            <person name="Gilroy R."/>
        </authorList>
    </citation>
    <scope>NUCLEOTIDE SEQUENCE</scope>
    <source>
        <strain evidence="1">B1-16210</strain>
    </source>
</reference>
<gene>
    <name evidence="1" type="ORF">IAC77_03910</name>
</gene>
<sequence length="92" mass="11102">MHINVKKIFDWNIQDVRGPFTVYKQVDKVGNKQVNGFNVFVVYRYHGARKFFFDVMSEKWWSLYSTPEFAAKHFAEQMRLKKEAQAQHQKTR</sequence>
<dbReference type="Proteomes" id="UP000721442">
    <property type="component" value="Unassembled WGS sequence"/>
</dbReference>
<dbReference type="EMBL" id="JADINE010000048">
    <property type="protein sequence ID" value="MBO8407574.1"/>
    <property type="molecule type" value="Genomic_DNA"/>
</dbReference>
<reference evidence="1" key="2">
    <citation type="journal article" date="2021" name="PeerJ">
        <title>Extensive microbial diversity within the chicken gut microbiome revealed by metagenomics and culture.</title>
        <authorList>
            <person name="Gilroy R."/>
            <person name="Ravi A."/>
            <person name="Getino M."/>
            <person name="Pursley I."/>
            <person name="Horton D.L."/>
            <person name="Alikhan N.F."/>
            <person name="Baker D."/>
            <person name="Gharbi K."/>
            <person name="Hall N."/>
            <person name="Watson M."/>
            <person name="Adriaenssens E.M."/>
            <person name="Foster-Nyarko E."/>
            <person name="Jarju S."/>
            <person name="Secka A."/>
            <person name="Antonio M."/>
            <person name="Oren A."/>
            <person name="Chaudhuri R.R."/>
            <person name="La Ragione R."/>
            <person name="Hildebrand F."/>
            <person name="Pallen M.J."/>
        </authorList>
    </citation>
    <scope>NUCLEOTIDE SEQUENCE</scope>
    <source>
        <strain evidence="1">B1-16210</strain>
    </source>
</reference>
<evidence type="ECO:0000313" key="1">
    <source>
        <dbReference type="EMBL" id="MBO8407574.1"/>
    </source>
</evidence>
<protein>
    <submittedName>
        <fullName evidence="1">Uncharacterized protein</fullName>
    </submittedName>
</protein>
<name>A0A940DFN7_9PROT</name>
<organism evidence="1 2">
    <name type="scientific">Candidatus Enterousia excrementavium</name>
    <dbReference type="NCBI Taxonomy" id="2840789"/>
    <lineage>
        <taxon>Bacteria</taxon>
        <taxon>Pseudomonadati</taxon>
        <taxon>Pseudomonadota</taxon>
        <taxon>Alphaproteobacteria</taxon>
        <taxon>Candidatus Enterousia</taxon>
    </lineage>
</organism>
<proteinExistence type="predicted"/>
<evidence type="ECO:0000313" key="2">
    <source>
        <dbReference type="Proteomes" id="UP000721442"/>
    </source>
</evidence>